<dbReference type="EMBL" id="UINC01014378">
    <property type="protein sequence ID" value="SVA61364.1"/>
    <property type="molecule type" value="Genomic_DNA"/>
</dbReference>
<proteinExistence type="predicted"/>
<dbReference type="PANTHER" id="PTHR34290">
    <property type="entry name" value="SI:CH73-390P7.2"/>
    <property type="match status" value="1"/>
</dbReference>
<keyword evidence="1" id="KW-0472">Membrane</keyword>
<dbReference type="AlphaFoldDB" id="A0A381X9G3"/>
<accession>A0A381X9G3</accession>
<name>A0A381X9G3_9ZZZZ</name>
<dbReference type="Pfam" id="PF04134">
    <property type="entry name" value="DCC1-like"/>
    <property type="match status" value="1"/>
</dbReference>
<dbReference type="GO" id="GO:0015035">
    <property type="term" value="F:protein-disulfide reductase activity"/>
    <property type="evidence" value="ECO:0007669"/>
    <property type="project" value="InterPro"/>
</dbReference>
<feature type="transmembrane region" description="Helical" evidence="1">
    <location>
        <begin position="85"/>
        <end position="104"/>
    </location>
</feature>
<sequence length="147" mass="16904">MVMAEPKKHRILYDDECAMCTFQMRVLTWLDWFNVAQLVPASDPECLKMAPGLTNGMLMEAIHCVKTDGTVLRGARALRFLGLRMPLLVPFSLFMWFPGVIWIAEKVYALISRNRYILSRFFGCKNACTIMPQREREGEIVTEPAEK</sequence>
<reference evidence="2" key="1">
    <citation type="submission" date="2018-05" db="EMBL/GenBank/DDBJ databases">
        <authorList>
            <person name="Lanie J.A."/>
            <person name="Ng W.-L."/>
            <person name="Kazmierczak K.M."/>
            <person name="Andrzejewski T.M."/>
            <person name="Davidsen T.M."/>
            <person name="Wayne K.J."/>
            <person name="Tettelin H."/>
            <person name="Glass J.I."/>
            <person name="Rusch D."/>
            <person name="Podicherti R."/>
            <person name="Tsui H.-C.T."/>
            <person name="Winkler M.E."/>
        </authorList>
    </citation>
    <scope>NUCLEOTIDE SEQUENCE</scope>
</reference>
<keyword evidence="1" id="KW-0812">Transmembrane</keyword>
<evidence type="ECO:0000313" key="2">
    <source>
        <dbReference type="EMBL" id="SVA61364.1"/>
    </source>
</evidence>
<evidence type="ECO:0008006" key="3">
    <source>
        <dbReference type="Google" id="ProtNLM"/>
    </source>
</evidence>
<gene>
    <name evidence="2" type="ORF">METZ01_LOCUS114218</name>
</gene>
<dbReference type="InterPro" id="IPR007263">
    <property type="entry name" value="DCC1-like"/>
</dbReference>
<dbReference type="InterPro" id="IPR044691">
    <property type="entry name" value="DCC1_Trx"/>
</dbReference>
<organism evidence="2">
    <name type="scientific">marine metagenome</name>
    <dbReference type="NCBI Taxonomy" id="408172"/>
    <lineage>
        <taxon>unclassified sequences</taxon>
        <taxon>metagenomes</taxon>
        <taxon>ecological metagenomes</taxon>
    </lineage>
</organism>
<evidence type="ECO:0000256" key="1">
    <source>
        <dbReference type="SAM" id="Phobius"/>
    </source>
</evidence>
<dbReference type="PANTHER" id="PTHR34290:SF2">
    <property type="entry name" value="OS04G0668800 PROTEIN"/>
    <property type="match status" value="1"/>
</dbReference>
<protein>
    <recommendedName>
        <fullName evidence="3">DUF393 domain-containing protein</fullName>
    </recommendedName>
</protein>
<keyword evidence="1" id="KW-1133">Transmembrane helix</keyword>